<evidence type="ECO:0000313" key="4">
    <source>
        <dbReference type="Proteomes" id="UP000219331"/>
    </source>
</evidence>
<keyword evidence="1" id="KW-0560">Oxidoreductase</keyword>
<accession>A0A285SGZ5</accession>
<dbReference type="PANTHER" id="PTHR43625">
    <property type="entry name" value="AFLATOXIN B1 ALDEHYDE REDUCTASE"/>
    <property type="match status" value="1"/>
</dbReference>
<dbReference type="PANTHER" id="PTHR43625:SF40">
    <property type="entry name" value="ALDO-KETO REDUCTASE YAKC [NADP(+)]"/>
    <property type="match status" value="1"/>
</dbReference>
<dbReference type="Gene3D" id="3.20.20.100">
    <property type="entry name" value="NADP-dependent oxidoreductase domain"/>
    <property type="match status" value="1"/>
</dbReference>
<reference evidence="3 4" key="1">
    <citation type="submission" date="2017-08" db="EMBL/GenBank/DDBJ databases">
        <authorList>
            <person name="de Groot N.N."/>
        </authorList>
    </citation>
    <scope>NUCLEOTIDE SEQUENCE [LARGE SCALE GENOMIC DNA]</scope>
    <source>
        <strain evidence="3 4">USBA 352</strain>
    </source>
</reference>
<sequence length="327" mass="35211">MQKRALGNGGPQVGVVGLGCMSFGGDYGATSEAESFAVLDAAAESGVTMLDIANIYGKGVSEETVGKYLSTRNHPFVLATKAGIVPVSPRRYDNSAAYLRECLEASLKRLKRDHVELFYLHRREAERPIEEVMEAMVRFKEEGKIGAIGLSEVAPSTLERASAVHPVAAVQNEYSLWTRLPELGMLQACQRLGTAFVAFSPLGRGVFTSKMPDPAAFSPADFRVTSPRFTEPNFSHNAERIARFRAFAQARGVSPAALALAWVLAKAPNIIAIPGTRSAAHMSENAAAGDIVLTPADVAEIEDVLPVGFAHGDRYSDERAIGPERYC</sequence>
<feature type="domain" description="NADP-dependent oxidoreductase" evidence="2">
    <location>
        <begin position="16"/>
        <end position="304"/>
    </location>
</feature>
<evidence type="ECO:0000256" key="1">
    <source>
        <dbReference type="ARBA" id="ARBA00023002"/>
    </source>
</evidence>
<dbReference type="SUPFAM" id="SSF51430">
    <property type="entry name" value="NAD(P)-linked oxidoreductase"/>
    <property type="match status" value="1"/>
</dbReference>
<dbReference type="GO" id="GO:0005737">
    <property type="term" value="C:cytoplasm"/>
    <property type="evidence" value="ECO:0007669"/>
    <property type="project" value="TreeGrafter"/>
</dbReference>
<dbReference type="PROSITE" id="PS51257">
    <property type="entry name" value="PROKAR_LIPOPROTEIN"/>
    <property type="match status" value="1"/>
</dbReference>
<proteinExistence type="predicted"/>
<dbReference type="InterPro" id="IPR050791">
    <property type="entry name" value="Aldo-Keto_reductase"/>
</dbReference>
<dbReference type="EMBL" id="OBML01000005">
    <property type="protein sequence ID" value="SOC06879.1"/>
    <property type="molecule type" value="Genomic_DNA"/>
</dbReference>
<evidence type="ECO:0000313" key="3">
    <source>
        <dbReference type="EMBL" id="SOC06879.1"/>
    </source>
</evidence>
<organism evidence="3 4">
    <name type="scientific">Stappia indica</name>
    <dbReference type="NCBI Taxonomy" id="538381"/>
    <lineage>
        <taxon>Bacteria</taxon>
        <taxon>Pseudomonadati</taxon>
        <taxon>Pseudomonadota</taxon>
        <taxon>Alphaproteobacteria</taxon>
        <taxon>Hyphomicrobiales</taxon>
        <taxon>Stappiaceae</taxon>
        <taxon>Stappia</taxon>
    </lineage>
</organism>
<dbReference type="AlphaFoldDB" id="A0A285SGZ5"/>
<gene>
    <name evidence="3" type="ORF">SAMN05421512_105244</name>
</gene>
<name>A0A285SGZ5_9HYPH</name>
<dbReference type="InterPro" id="IPR023210">
    <property type="entry name" value="NADP_OxRdtase_dom"/>
</dbReference>
<dbReference type="GO" id="GO:0016491">
    <property type="term" value="F:oxidoreductase activity"/>
    <property type="evidence" value="ECO:0007669"/>
    <property type="project" value="UniProtKB-KW"/>
</dbReference>
<dbReference type="Pfam" id="PF00248">
    <property type="entry name" value="Aldo_ket_red"/>
    <property type="match status" value="1"/>
</dbReference>
<dbReference type="InterPro" id="IPR036812">
    <property type="entry name" value="NAD(P)_OxRdtase_dom_sf"/>
</dbReference>
<protein>
    <submittedName>
        <fullName evidence="3">Predicted oxidoreductase</fullName>
    </submittedName>
</protein>
<dbReference type="RefSeq" id="WP_097174903.1">
    <property type="nucleotide sequence ID" value="NZ_OBML01000005.1"/>
</dbReference>
<evidence type="ECO:0000259" key="2">
    <source>
        <dbReference type="Pfam" id="PF00248"/>
    </source>
</evidence>
<dbReference type="Proteomes" id="UP000219331">
    <property type="component" value="Unassembled WGS sequence"/>
</dbReference>
<keyword evidence="4" id="KW-1185">Reference proteome</keyword>
<dbReference type="OrthoDB" id="9803483at2"/>